<evidence type="ECO:0000313" key="1">
    <source>
        <dbReference type="EMBL" id="BBA28400.1"/>
    </source>
</evidence>
<proteinExistence type="predicted"/>
<dbReference type="OrthoDB" id="1340039at2"/>
<name>A0A250KFI0_9BACT</name>
<evidence type="ECO:0000313" key="2">
    <source>
        <dbReference type="Proteomes" id="UP000267517"/>
    </source>
</evidence>
<dbReference type="Proteomes" id="UP000267517">
    <property type="component" value="Chromosome I"/>
</dbReference>
<dbReference type="AlphaFoldDB" id="A0A250KFI0"/>
<gene>
    <name evidence="1" type="ORF">PMEL1_00297</name>
</gene>
<organism evidence="1 2">
    <name type="scientific">Prevotella melaninogenica</name>
    <dbReference type="NCBI Taxonomy" id="28132"/>
    <lineage>
        <taxon>Bacteria</taxon>
        <taxon>Pseudomonadati</taxon>
        <taxon>Bacteroidota</taxon>
        <taxon>Bacteroidia</taxon>
        <taxon>Bacteroidales</taxon>
        <taxon>Prevotellaceae</taxon>
        <taxon>Prevotella</taxon>
    </lineage>
</organism>
<accession>A0A250KFI0</accession>
<sequence>MSLSYYPYRFVKKIDEPWDGPQGFLLYKLLYSFKSNKSHQTYWVWVEVYSQHFYAVKFHLKAHRDSDKKYNILTGLNEPRECIQTCMAIMKEVAGKDDKASFGFIGANSIGESELETKRFRVYSRYMQTYFNSEEFEHHYNLMKSAYLIICKQQLKDNPNLINDIVDGFKELYPYFD</sequence>
<protein>
    <submittedName>
        <fullName evidence="1">Uncharacterized protein</fullName>
    </submittedName>
</protein>
<dbReference type="EMBL" id="AP018049">
    <property type="protein sequence ID" value="BBA28400.1"/>
    <property type="molecule type" value="Genomic_DNA"/>
</dbReference>
<reference evidence="1 2" key="1">
    <citation type="submission" date="2017-05" db="EMBL/GenBank/DDBJ databases">
        <title>whole genome sequence of Prevotella melaninogenica GAI 07411.</title>
        <authorList>
            <person name="Kondo Y."/>
            <person name="Hoshino T."/>
        </authorList>
    </citation>
    <scope>NUCLEOTIDE SEQUENCE [LARGE SCALE GENOMIC DNA]</scope>
    <source>
        <strain evidence="1 2">GAI 07411</strain>
    </source>
</reference>